<feature type="transmembrane region" description="Helical" evidence="7">
    <location>
        <begin position="238"/>
        <end position="261"/>
    </location>
</feature>
<feature type="transmembrane region" description="Helical" evidence="7">
    <location>
        <begin position="168"/>
        <end position="186"/>
    </location>
</feature>
<keyword evidence="10" id="KW-1185">Reference proteome</keyword>
<dbReference type="GO" id="GO:0006835">
    <property type="term" value="P:dicarboxylic acid transport"/>
    <property type="evidence" value="ECO:0007669"/>
    <property type="project" value="TreeGrafter"/>
</dbReference>
<dbReference type="EMBL" id="VICD02000206">
    <property type="protein sequence ID" value="KAB8181274.1"/>
    <property type="molecule type" value="Genomic_DNA"/>
</dbReference>
<keyword evidence="3" id="KW-1003">Cell membrane</keyword>
<organism evidence="8 10">
    <name type="scientific">Marilutibacter maris</name>
    <dbReference type="NCBI Taxonomy" id="1605891"/>
    <lineage>
        <taxon>Bacteria</taxon>
        <taxon>Pseudomonadati</taxon>
        <taxon>Pseudomonadota</taxon>
        <taxon>Gammaproteobacteria</taxon>
        <taxon>Lysobacterales</taxon>
        <taxon>Lysobacteraceae</taxon>
        <taxon>Marilutibacter</taxon>
    </lineage>
</organism>
<feature type="transmembrane region" description="Helical" evidence="7">
    <location>
        <begin position="327"/>
        <end position="347"/>
    </location>
</feature>
<evidence type="ECO:0000256" key="6">
    <source>
        <dbReference type="ARBA" id="ARBA00023136"/>
    </source>
</evidence>
<gene>
    <name evidence="8" type="ORF">C9I47_2686</name>
    <name evidence="9" type="ORF">FKV24_011695</name>
</gene>
<feature type="transmembrane region" description="Helical" evidence="7">
    <location>
        <begin position="54"/>
        <end position="79"/>
    </location>
</feature>
<feature type="transmembrane region" description="Helical" evidence="7">
    <location>
        <begin position="12"/>
        <end position="34"/>
    </location>
</feature>
<dbReference type="GO" id="GO:0005886">
    <property type="term" value="C:plasma membrane"/>
    <property type="evidence" value="ECO:0007669"/>
    <property type="project" value="UniProtKB-SubCell"/>
</dbReference>
<dbReference type="EMBL" id="CP029843">
    <property type="protein sequence ID" value="AWV08362.1"/>
    <property type="molecule type" value="Genomic_DNA"/>
</dbReference>
<reference evidence="9 11" key="2">
    <citation type="submission" date="2019-10" db="EMBL/GenBank/DDBJ databases">
        <title>Lysobacter alkalisoli sp. nov., isolated from saline-alkaline soil.</title>
        <authorList>
            <person name="Sun J.-Q."/>
        </authorList>
    </citation>
    <scope>NUCLEOTIDE SEQUENCE [LARGE SCALE GENOMIC DNA]</scope>
    <source>
        <strain evidence="9 11">KCTC 42381</strain>
    </source>
</reference>
<keyword evidence="6 7" id="KW-0472">Membrane</keyword>
<dbReference type="GO" id="GO:0015293">
    <property type="term" value="F:symporter activity"/>
    <property type="evidence" value="ECO:0007669"/>
    <property type="project" value="UniProtKB-KW"/>
</dbReference>
<evidence type="ECO:0000256" key="7">
    <source>
        <dbReference type="SAM" id="Phobius"/>
    </source>
</evidence>
<evidence type="ECO:0000256" key="1">
    <source>
        <dbReference type="ARBA" id="ARBA00004651"/>
    </source>
</evidence>
<keyword evidence="2" id="KW-0813">Transport</keyword>
<evidence type="ECO:0000313" key="11">
    <source>
        <dbReference type="Proteomes" id="UP000320431"/>
    </source>
</evidence>
<dbReference type="Proteomes" id="UP000320431">
    <property type="component" value="Unassembled WGS sequence"/>
</dbReference>
<dbReference type="AlphaFoldDB" id="A0A2U9T9U7"/>
<evidence type="ECO:0000313" key="9">
    <source>
        <dbReference type="EMBL" id="KAB8181274.1"/>
    </source>
</evidence>
<evidence type="ECO:0000256" key="5">
    <source>
        <dbReference type="ARBA" id="ARBA00022989"/>
    </source>
</evidence>
<comment type="subcellular location">
    <subcellularLocation>
        <location evidence="1">Cell membrane</location>
        <topology evidence="1">Multi-pass membrane protein</topology>
    </subcellularLocation>
</comment>
<evidence type="ECO:0000313" key="8">
    <source>
        <dbReference type="EMBL" id="AWV08362.1"/>
    </source>
</evidence>
<dbReference type="Pfam" id="PF00375">
    <property type="entry name" value="SDF"/>
    <property type="match status" value="1"/>
</dbReference>
<feature type="transmembrane region" description="Helical" evidence="7">
    <location>
        <begin position="207"/>
        <end position="226"/>
    </location>
</feature>
<evidence type="ECO:0000256" key="2">
    <source>
        <dbReference type="ARBA" id="ARBA00022448"/>
    </source>
</evidence>
<dbReference type="PANTHER" id="PTHR42865:SF7">
    <property type="entry name" value="PROTON_GLUTAMATE-ASPARTATE SYMPORTER"/>
    <property type="match status" value="1"/>
</dbReference>
<protein>
    <submittedName>
        <fullName evidence="9">Cation:dicarboxylase symporter family transporter</fullName>
    </submittedName>
</protein>
<dbReference type="SUPFAM" id="SSF118215">
    <property type="entry name" value="Proton glutamate symport protein"/>
    <property type="match status" value="1"/>
</dbReference>
<dbReference type="InterPro" id="IPR036458">
    <property type="entry name" value="Na:dicarbo_symporter_sf"/>
</dbReference>
<dbReference type="Proteomes" id="UP000249447">
    <property type="component" value="Chromosome"/>
</dbReference>
<feature type="transmembrane region" description="Helical" evidence="7">
    <location>
        <begin position="91"/>
        <end position="113"/>
    </location>
</feature>
<dbReference type="PRINTS" id="PR00173">
    <property type="entry name" value="EDTRNSPORT"/>
</dbReference>
<keyword evidence="4 7" id="KW-0812">Transmembrane</keyword>
<dbReference type="Gene3D" id="1.10.3860.10">
    <property type="entry name" value="Sodium:dicarboxylate symporter"/>
    <property type="match status" value="1"/>
</dbReference>
<evidence type="ECO:0000313" key="10">
    <source>
        <dbReference type="Proteomes" id="UP000249447"/>
    </source>
</evidence>
<dbReference type="KEGG" id="lmb:C9I47_2686"/>
<dbReference type="OrthoDB" id="9766690at2"/>
<dbReference type="InterPro" id="IPR001991">
    <property type="entry name" value="Na-dicarboxylate_symporter"/>
</dbReference>
<reference evidence="8 10" key="1">
    <citation type="submission" date="2018-05" db="EMBL/GenBank/DDBJ databases">
        <title>The complete genome of Lysobacter maris HZ9B, a marine bacterium antagonistic against terrestrial plant pathogens.</title>
        <authorList>
            <person name="Zhang X.-Q."/>
        </authorList>
    </citation>
    <scope>NUCLEOTIDE SEQUENCE [LARGE SCALE GENOMIC DNA]</scope>
    <source>
        <strain evidence="8 10">HZ9B</strain>
    </source>
</reference>
<accession>A0A2U9T9U7</accession>
<name>A0A2U9T9U7_9GAMM</name>
<proteinExistence type="predicted"/>
<evidence type="ECO:0000256" key="3">
    <source>
        <dbReference type="ARBA" id="ARBA00022475"/>
    </source>
</evidence>
<evidence type="ECO:0000256" key="4">
    <source>
        <dbReference type="ARBA" id="ARBA00022692"/>
    </source>
</evidence>
<keyword evidence="5 7" id="KW-1133">Transmembrane helix</keyword>
<dbReference type="RefSeq" id="WP_111267400.1">
    <property type="nucleotide sequence ID" value="NZ_CP029843.1"/>
</dbReference>
<feature type="transmembrane region" description="Helical" evidence="7">
    <location>
        <begin position="353"/>
        <end position="382"/>
    </location>
</feature>
<sequence>MTENSNTSGLSLHTRMLIGFIVGAGAGIAANVFVGQAGWLDGLIHYVTDPVGQLFLRLLFMLVMPLVFSALVLGVVEIGDAKSLGRIGGKTLLWILVVTAIAVTIGLVCVNVLEPGRGLPQEVGQELLAAASDRATEVASKREGVSGLQILLNIVPRNPVAAAANGDLIAVMFFALMFGIAATVIQSEGTRSFVSTVQGVYDICLKLIGWVIELAPYAVAALLFSITAKLGFDVLVQLARYVGTVVLALAIHFFVVFPLLLRTFGRMSPLAFFRGAEPALLTAFSTSSSSATLPTTLKVTEESLGVPRRVVRFVCTLGATANMNGTALFEGITVLFLAQFFGVELTLVQQVMVLVLCILGSVGAAGVPGGSLPVIAMILVMFKIPPEGIGLILGVDRFLDMCRTVVNVGGDMAGSVVIGRSEAAAEAREAARQAG</sequence>
<dbReference type="PANTHER" id="PTHR42865">
    <property type="entry name" value="PROTON/GLUTAMATE-ASPARTATE SYMPORTER"/>
    <property type="match status" value="1"/>
</dbReference>